<comment type="subcellular location">
    <subcellularLocation>
        <location evidence="1">Endomembrane system</location>
    </subcellularLocation>
</comment>
<keyword evidence="3 6" id="KW-0812">Transmembrane</keyword>
<dbReference type="InterPro" id="IPR007383">
    <property type="entry name" value="DUF445"/>
</dbReference>
<dbReference type="PANTHER" id="PTHR35791">
    <property type="entry name" value="UPF0754 MEMBRANE PROTEIN YHEB"/>
    <property type="match status" value="1"/>
</dbReference>
<evidence type="ECO:0000256" key="1">
    <source>
        <dbReference type="ARBA" id="ARBA00004308"/>
    </source>
</evidence>
<evidence type="ECO:0000256" key="4">
    <source>
        <dbReference type="ARBA" id="ARBA00022989"/>
    </source>
</evidence>
<feature type="transmembrane region" description="Helical" evidence="6">
    <location>
        <begin position="6"/>
        <end position="30"/>
    </location>
</feature>
<sequence length="377" mass="43408">MAALYVVIFMAVIGALIGGVTNTIAIKMLFRPYEAKYIFGKKLPFTPGVIPMRRDEASTKLGAIVTEHLLTPEVFVEKINSAESQKFFELFLDKQIETLEKEQTTIRYVLEKISPGLSEKIVNYLNLEINEKINEYSFKLMDREIESLIPSEAKRTLDHEVENLHETINSRVILYLSSEKGAEDIRTMVDDFIENRGKLEKAIKYVISKESLTERIQNELINLLSHEDMKHIEQEFIVTEYHKFIGKKISSYISDEDRSRVTNSIVDEVKNKINIDGIFDYPIVEFSPQLFESFKTTGKHTLRKNVTKYLGKNMPKIIEKLKLAEVIKNQIDSFQLDKLESLVMDVANKEFKMIMFLGYFLGGLIGIIQGLIVVFLN</sequence>
<comment type="similarity">
    <text evidence="2">Belongs to the UPF0754 family.</text>
</comment>
<organism evidence="7 8">
    <name type="scientific">Phocicoccus schoeneichii</name>
    <dbReference type="NCBI Taxonomy" id="1812261"/>
    <lineage>
        <taxon>Bacteria</taxon>
        <taxon>Bacillati</taxon>
        <taxon>Bacillota</taxon>
        <taxon>Bacilli</taxon>
        <taxon>Bacillales</taxon>
        <taxon>Salinicoccaceae</taxon>
        <taxon>Phocicoccus</taxon>
    </lineage>
</organism>
<keyword evidence="4 6" id="KW-1133">Transmembrane helix</keyword>
<evidence type="ECO:0000256" key="6">
    <source>
        <dbReference type="SAM" id="Phobius"/>
    </source>
</evidence>
<dbReference type="Proteomes" id="UP000521032">
    <property type="component" value="Unassembled WGS sequence"/>
</dbReference>
<evidence type="ECO:0000313" key="8">
    <source>
        <dbReference type="Proteomes" id="UP000521032"/>
    </source>
</evidence>
<accession>A0A6V7RJY1</accession>
<protein>
    <recommendedName>
        <fullName evidence="9">DUF445 domain-containing protein</fullName>
    </recommendedName>
</protein>
<evidence type="ECO:0000256" key="2">
    <source>
        <dbReference type="ARBA" id="ARBA00008053"/>
    </source>
</evidence>
<keyword evidence="5 6" id="KW-0472">Membrane</keyword>
<proteinExistence type="inferred from homology"/>
<evidence type="ECO:0000313" key="7">
    <source>
        <dbReference type="EMBL" id="CAD2078490.1"/>
    </source>
</evidence>
<feature type="transmembrane region" description="Helical" evidence="6">
    <location>
        <begin position="354"/>
        <end position="376"/>
    </location>
</feature>
<dbReference type="RefSeq" id="WP_186088339.1">
    <property type="nucleotide sequence ID" value="NZ_BMDB01000001.1"/>
</dbReference>
<reference evidence="7 8" key="1">
    <citation type="submission" date="2020-07" db="EMBL/GenBank/DDBJ databases">
        <authorList>
            <person name="Criscuolo A."/>
        </authorList>
    </citation>
    <scope>NUCLEOTIDE SEQUENCE [LARGE SCALE GENOMIC DNA]</scope>
    <source>
        <strain evidence="8">CIP 111030</strain>
    </source>
</reference>
<evidence type="ECO:0000256" key="5">
    <source>
        <dbReference type="ARBA" id="ARBA00023136"/>
    </source>
</evidence>
<evidence type="ECO:0008006" key="9">
    <source>
        <dbReference type="Google" id="ProtNLM"/>
    </source>
</evidence>
<gene>
    <name evidence="7" type="ORF">JEOSCH030_01540</name>
</gene>
<evidence type="ECO:0000256" key="3">
    <source>
        <dbReference type="ARBA" id="ARBA00022692"/>
    </source>
</evidence>
<dbReference type="EMBL" id="CAJEWE010000010">
    <property type="protein sequence ID" value="CAD2078490.1"/>
    <property type="molecule type" value="Genomic_DNA"/>
</dbReference>
<comment type="caution">
    <text evidence="7">The sequence shown here is derived from an EMBL/GenBank/DDBJ whole genome shotgun (WGS) entry which is preliminary data.</text>
</comment>
<dbReference type="GO" id="GO:0012505">
    <property type="term" value="C:endomembrane system"/>
    <property type="evidence" value="ECO:0007669"/>
    <property type="project" value="UniProtKB-SubCell"/>
</dbReference>
<dbReference type="AlphaFoldDB" id="A0A6V7RJY1"/>
<keyword evidence="8" id="KW-1185">Reference proteome</keyword>
<dbReference type="PANTHER" id="PTHR35791:SF1">
    <property type="entry name" value="UPF0754 MEMBRANE PROTEIN YHEB"/>
    <property type="match status" value="1"/>
</dbReference>
<dbReference type="Pfam" id="PF04286">
    <property type="entry name" value="DUF445"/>
    <property type="match status" value="1"/>
</dbReference>
<name>A0A6V7RJY1_9BACL</name>